<dbReference type="EMBL" id="LR999451">
    <property type="protein sequence ID" value="CAE5957314.1"/>
    <property type="molecule type" value="Genomic_DNA"/>
</dbReference>
<keyword evidence="3" id="KW-1185">Reference proteome</keyword>
<evidence type="ECO:0000313" key="2">
    <source>
        <dbReference type="EMBL" id="CAE5957314.1"/>
    </source>
</evidence>
<organism evidence="2 3">
    <name type="scientific">Arabidopsis arenosa</name>
    <name type="common">Sand rock-cress</name>
    <name type="synonym">Cardaminopsis arenosa</name>
    <dbReference type="NCBI Taxonomy" id="38785"/>
    <lineage>
        <taxon>Eukaryota</taxon>
        <taxon>Viridiplantae</taxon>
        <taxon>Streptophyta</taxon>
        <taxon>Embryophyta</taxon>
        <taxon>Tracheophyta</taxon>
        <taxon>Spermatophyta</taxon>
        <taxon>Magnoliopsida</taxon>
        <taxon>eudicotyledons</taxon>
        <taxon>Gunneridae</taxon>
        <taxon>Pentapetalae</taxon>
        <taxon>rosids</taxon>
        <taxon>malvids</taxon>
        <taxon>Brassicales</taxon>
        <taxon>Brassicaceae</taxon>
        <taxon>Camelineae</taxon>
        <taxon>Arabidopsis</taxon>
    </lineage>
</organism>
<evidence type="ECO:0000256" key="1">
    <source>
        <dbReference type="SAM" id="MobiDB-lite"/>
    </source>
</evidence>
<feature type="region of interest" description="Disordered" evidence="1">
    <location>
        <begin position="1"/>
        <end position="38"/>
    </location>
</feature>
<evidence type="ECO:0000313" key="3">
    <source>
        <dbReference type="Proteomes" id="UP000682877"/>
    </source>
</evidence>
<name>A0A8S1ZDE9_ARAAE</name>
<sequence length="132" mass="14732">MSPAITCVSEHSDSKGKKLEVEEKEEEDTSSDSSSDYDLEEIQNFKEELKRNGGTKLEVVNVVNANHHPGTGHTLYITFEVKYATQLHSKLCELLPSPMGESAVDCAQTLNNARCITHHWRQSFDLAPEEAV</sequence>
<reference evidence="2" key="1">
    <citation type="submission" date="2021-01" db="EMBL/GenBank/DDBJ databases">
        <authorList>
            <person name="Bezrukov I."/>
        </authorList>
    </citation>
    <scope>NUCLEOTIDE SEQUENCE</scope>
</reference>
<gene>
    <name evidence="2" type="ORF">AARE701A_LOCUS1034</name>
</gene>
<dbReference type="AlphaFoldDB" id="A0A8S1ZDE9"/>
<feature type="compositionally biased region" description="Acidic residues" evidence="1">
    <location>
        <begin position="22"/>
        <end position="38"/>
    </location>
</feature>
<proteinExistence type="predicted"/>
<feature type="compositionally biased region" description="Basic and acidic residues" evidence="1">
    <location>
        <begin position="10"/>
        <end position="21"/>
    </location>
</feature>
<protein>
    <submittedName>
        <fullName evidence="2">Uncharacterized protein</fullName>
    </submittedName>
</protein>
<accession>A0A8S1ZDE9</accession>
<dbReference type="Proteomes" id="UP000682877">
    <property type="component" value="Chromosome 1"/>
</dbReference>